<gene>
    <name evidence="3" type="ORF">KCH_29730</name>
</gene>
<feature type="region of interest" description="Disordered" evidence="1">
    <location>
        <begin position="103"/>
        <end position="142"/>
    </location>
</feature>
<dbReference type="EMBL" id="JNBY01000085">
    <property type="protein sequence ID" value="KDN85392.1"/>
    <property type="molecule type" value="Genomic_DNA"/>
</dbReference>
<dbReference type="InterPro" id="IPR023346">
    <property type="entry name" value="Lysozyme-like_dom_sf"/>
</dbReference>
<dbReference type="PANTHER" id="PTHR37423">
    <property type="entry name" value="SOLUBLE LYTIC MUREIN TRANSGLYCOSYLASE-RELATED"/>
    <property type="match status" value="1"/>
</dbReference>
<dbReference type="PATRIC" id="fig|1348663.4.peg.2859"/>
<organism evidence="3 4">
    <name type="scientific">Kitasatospora cheerisanensis KCTC 2395</name>
    <dbReference type="NCBI Taxonomy" id="1348663"/>
    <lineage>
        <taxon>Bacteria</taxon>
        <taxon>Bacillati</taxon>
        <taxon>Actinomycetota</taxon>
        <taxon>Actinomycetes</taxon>
        <taxon>Kitasatosporales</taxon>
        <taxon>Streptomycetaceae</taxon>
        <taxon>Kitasatospora</taxon>
    </lineage>
</organism>
<comment type="caution">
    <text evidence="3">The sequence shown here is derived from an EMBL/GenBank/DDBJ whole genome shotgun (WGS) entry which is preliminary data.</text>
</comment>
<evidence type="ECO:0000259" key="2">
    <source>
        <dbReference type="Pfam" id="PF01464"/>
    </source>
</evidence>
<keyword evidence="4" id="KW-1185">Reference proteome</keyword>
<sequence>MSRPHSVQGRSSTQVQSLVSGIIMRPSIARPDPGRTGAAPPAAVEIPPPVRERRAQLTARWPSTVGGGVACSRLAGRSPCADRVARTHTGGFHDCSGSAARRTLSAVGRRRPGPGRRLRQEVHDGGRPAHRHGRHGRGVAQPDGRRLAVRIGLRVRVRRAVGLRLAQRLDRLEALAQRHPHPHREPPAVRGPAPVAKAGPVAPPPPAVPPHTPPLQSSCKPSYTGTNEPKSAVGDALTAAAAKSRTFTLSSPSGGRTTDTLPPLPAALVKAIAWQESGWQSAILACDGGIGTMQVMPGTVSTMNAKYSNTSDPHTLAGNVQLGTEYLDWLVAYYGDSCFGGDYDLSPDPVSGKTPLLDLVIAAYNAGAGNVHYNLTTDPATGAQIGESVIPNPSYVANVKALMNKAPWTNAS</sequence>
<dbReference type="AlphaFoldDB" id="A0A066YVX0"/>
<accession>A0A066YVX0</accession>
<feature type="compositionally biased region" description="Basic residues" evidence="1">
    <location>
        <begin position="108"/>
        <end position="117"/>
    </location>
</feature>
<dbReference type="Gene3D" id="1.10.530.10">
    <property type="match status" value="1"/>
</dbReference>
<protein>
    <recommendedName>
        <fullName evidence="2">Transglycosylase SLT domain-containing protein</fullName>
    </recommendedName>
</protein>
<dbReference type="eggNOG" id="COG0741">
    <property type="taxonomic scope" value="Bacteria"/>
</dbReference>
<name>A0A066YVX0_9ACTN</name>
<dbReference type="PANTHER" id="PTHR37423:SF2">
    <property type="entry name" value="MEMBRANE-BOUND LYTIC MUREIN TRANSGLYCOSYLASE C"/>
    <property type="match status" value="1"/>
</dbReference>
<dbReference type="Proteomes" id="UP000027178">
    <property type="component" value="Unassembled WGS sequence"/>
</dbReference>
<dbReference type="InterPro" id="IPR008258">
    <property type="entry name" value="Transglycosylase_SLT_dom_1"/>
</dbReference>
<dbReference type="CDD" id="cd00254">
    <property type="entry name" value="LT-like"/>
    <property type="match status" value="1"/>
</dbReference>
<feature type="compositionally biased region" description="Basic residues" evidence="1">
    <location>
        <begin position="128"/>
        <end position="137"/>
    </location>
</feature>
<reference evidence="3 4" key="1">
    <citation type="submission" date="2014-05" db="EMBL/GenBank/DDBJ databases">
        <title>Draft Genome Sequence of Kitasatospora cheerisanensis KCTC 2395.</title>
        <authorList>
            <person name="Nam D.H."/>
        </authorList>
    </citation>
    <scope>NUCLEOTIDE SEQUENCE [LARGE SCALE GENOMIC DNA]</scope>
    <source>
        <strain evidence="3 4">KCTC 2395</strain>
    </source>
</reference>
<feature type="compositionally biased region" description="Polar residues" evidence="1">
    <location>
        <begin position="215"/>
        <end position="229"/>
    </location>
</feature>
<feature type="compositionally biased region" description="Low complexity" evidence="1">
    <location>
        <begin position="188"/>
        <end position="200"/>
    </location>
</feature>
<feature type="domain" description="Transglycosylase SLT" evidence="2">
    <location>
        <begin position="265"/>
        <end position="378"/>
    </location>
</feature>
<feature type="region of interest" description="Disordered" evidence="1">
    <location>
        <begin position="178"/>
        <end position="231"/>
    </location>
</feature>
<dbReference type="Pfam" id="PF01464">
    <property type="entry name" value="SLT"/>
    <property type="match status" value="1"/>
</dbReference>
<evidence type="ECO:0000313" key="3">
    <source>
        <dbReference type="EMBL" id="KDN85392.1"/>
    </source>
</evidence>
<evidence type="ECO:0000256" key="1">
    <source>
        <dbReference type="SAM" id="MobiDB-lite"/>
    </source>
</evidence>
<dbReference type="SUPFAM" id="SSF53955">
    <property type="entry name" value="Lysozyme-like"/>
    <property type="match status" value="1"/>
</dbReference>
<evidence type="ECO:0000313" key="4">
    <source>
        <dbReference type="Proteomes" id="UP000027178"/>
    </source>
</evidence>
<feature type="compositionally biased region" description="Pro residues" evidence="1">
    <location>
        <begin position="201"/>
        <end position="213"/>
    </location>
</feature>
<proteinExistence type="predicted"/>
<feature type="region of interest" description="Disordered" evidence="1">
    <location>
        <begin position="26"/>
        <end position="45"/>
    </location>
</feature>
<feature type="compositionally biased region" description="Basic and acidic residues" evidence="1">
    <location>
        <begin position="118"/>
        <end position="127"/>
    </location>
</feature>
<dbReference type="HOGENOM" id="CLU_666951_0_0_11"/>